<evidence type="ECO:0000259" key="3">
    <source>
        <dbReference type="PROSITE" id="PS51178"/>
    </source>
</evidence>
<dbReference type="CDD" id="cd06577">
    <property type="entry name" value="PASTA_pknB"/>
    <property type="match status" value="2"/>
</dbReference>
<keyword evidence="5" id="KW-1185">Reference proteome</keyword>
<protein>
    <submittedName>
        <fullName evidence="4">Zinc-ribbon domain-containing protein</fullName>
    </submittedName>
</protein>
<evidence type="ECO:0000256" key="2">
    <source>
        <dbReference type="SAM" id="Phobius"/>
    </source>
</evidence>
<keyword evidence="2" id="KW-1133">Transmembrane helix</keyword>
<evidence type="ECO:0000313" key="5">
    <source>
        <dbReference type="Proteomes" id="UP000183047"/>
    </source>
</evidence>
<reference evidence="5" key="1">
    <citation type="submission" date="2016-10" db="EMBL/GenBank/DDBJ databases">
        <authorList>
            <person name="Varghese N."/>
            <person name="Submissions S."/>
        </authorList>
    </citation>
    <scope>NUCLEOTIDE SEQUENCE [LARGE SCALE GENOMIC DNA]</scope>
    <source>
        <strain evidence="5">XBD2006</strain>
    </source>
</reference>
<feature type="domain" description="PASTA" evidence="3">
    <location>
        <begin position="184"/>
        <end position="253"/>
    </location>
</feature>
<feature type="transmembrane region" description="Helical" evidence="2">
    <location>
        <begin position="84"/>
        <end position="108"/>
    </location>
</feature>
<feature type="domain" description="PASTA" evidence="3">
    <location>
        <begin position="254"/>
        <end position="318"/>
    </location>
</feature>
<dbReference type="OrthoDB" id="1993089at2"/>
<keyword evidence="2" id="KW-0812">Transmembrane</keyword>
<name>A0A1G5EVK7_9FIRM</name>
<sequence length="448" mass="49112">MATTAMAKCPKCGAIIPAQSVSCPKCGTRFKRSTSTSTGTAQSRAVSPQNSSANRAVVNGNNATKSANQPKQTPSKVEKKKNSWISVAALVCSLLFITGPVAVILSIIDIAKKDDEHKHGLSIAAMIIGFLGCMGWVSVFLPNAKDDASQTQIEARNSTETNSQYNYEQAVANANTDSDNYNSSKVTRIMPDVLGLEKYDAKSDIRNALGSYVDFDEELVYSDIYEKGVVVRTEPVAGAMVGEGATVTLYTSKGKEKIMPNLIGMDVESAEQLLSDMDISMYTTEIFSESDKNTIVAAEFDPGTDLSDEYSVDVEVSKGSLQAFKDSTQVIGYEDLYRYPETYEETPLKINATITKIEDSRLLGITYNLSYWATYEGETVILYDDRSVQEPTLKVGDKITAYGYGDGKSTIDIKQKEYQGSLLIGFSYNKTVDSYYVPKIKVEHFDIR</sequence>
<dbReference type="RefSeq" id="WP_074462661.1">
    <property type="nucleotide sequence ID" value="NZ_FMUR01000012.1"/>
</dbReference>
<organism evidence="4 5">
    <name type="scientific">Butyrivibrio hungatei</name>
    <dbReference type="NCBI Taxonomy" id="185008"/>
    <lineage>
        <taxon>Bacteria</taxon>
        <taxon>Bacillati</taxon>
        <taxon>Bacillota</taxon>
        <taxon>Clostridia</taxon>
        <taxon>Lachnospirales</taxon>
        <taxon>Lachnospiraceae</taxon>
        <taxon>Butyrivibrio</taxon>
    </lineage>
</organism>
<dbReference type="Pfam" id="PF03793">
    <property type="entry name" value="PASTA"/>
    <property type="match status" value="2"/>
</dbReference>
<dbReference type="SMART" id="SM00740">
    <property type="entry name" value="PASTA"/>
    <property type="match status" value="2"/>
</dbReference>
<feature type="transmembrane region" description="Helical" evidence="2">
    <location>
        <begin position="120"/>
        <end position="141"/>
    </location>
</feature>
<dbReference type="Proteomes" id="UP000183047">
    <property type="component" value="Unassembled WGS sequence"/>
</dbReference>
<feature type="region of interest" description="Disordered" evidence="1">
    <location>
        <begin position="29"/>
        <end position="78"/>
    </location>
</feature>
<dbReference type="AlphaFoldDB" id="A0A1G5EVK7"/>
<dbReference type="PROSITE" id="PS51178">
    <property type="entry name" value="PASTA"/>
    <property type="match status" value="2"/>
</dbReference>
<keyword evidence="2" id="KW-0472">Membrane</keyword>
<gene>
    <name evidence="4" type="ORF">SAMN02910451_02107</name>
</gene>
<feature type="compositionally biased region" description="Polar residues" evidence="1">
    <location>
        <begin position="33"/>
        <end position="75"/>
    </location>
</feature>
<evidence type="ECO:0000256" key="1">
    <source>
        <dbReference type="SAM" id="MobiDB-lite"/>
    </source>
</evidence>
<evidence type="ECO:0000313" key="4">
    <source>
        <dbReference type="EMBL" id="SCY30964.1"/>
    </source>
</evidence>
<accession>A0A1G5EVK7</accession>
<dbReference type="Gene3D" id="3.30.10.20">
    <property type="match status" value="2"/>
</dbReference>
<dbReference type="EMBL" id="FMUR01000012">
    <property type="protein sequence ID" value="SCY30964.1"/>
    <property type="molecule type" value="Genomic_DNA"/>
</dbReference>
<dbReference type="InterPro" id="IPR005543">
    <property type="entry name" value="PASTA_dom"/>
</dbReference>
<proteinExistence type="predicted"/>